<name>A0A0K6HAE2_9GAMM</name>
<accession>A0A0K6HAE2</accession>
<keyword evidence="2" id="KW-1185">Reference proteome</keyword>
<evidence type="ECO:0000313" key="1">
    <source>
        <dbReference type="EMBL" id="CUA87861.1"/>
    </source>
</evidence>
<organism evidence="1 2">
    <name type="scientific">Pseudidiomarina woesei</name>
    <dbReference type="NCBI Taxonomy" id="1381080"/>
    <lineage>
        <taxon>Bacteria</taxon>
        <taxon>Pseudomonadati</taxon>
        <taxon>Pseudomonadota</taxon>
        <taxon>Gammaproteobacteria</taxon>
        <taxon>Alteromonadales</taxon>
        <taxon>Idiomarinaceae</taxon>
        <taxon>Pseudidiomarina</taxon>
    </lineage>
</organism>
<dbReference type="Proteomes" id="UP000182598">
    <property type="component" value="Unassembled WGS sequence"/>
</dbReference>
<dbReference type="EMBL" id="CYHB01000007">
    <property type="protein sequence ID" value="CUA87861.1"/>
    <property type="molecule type" value="Genomic_DNA"/>
</dbReference>
<dbReference type="OrthoDB" id="7868987at2"/>
<reference evidence="2" key="1">
    <citation type="submission" date="2015-08" db="EMBL/GenBank/DDBJ databases">
        <authorList>
            <person name="Varghese N."/>
        </authorList>
    </citation>
    <scope>NUCLEOTIDE SEQUENCE [LARGE SCALE GENOMIC DNA]</scope>
    <source>
        <strain evidence="2">DSM 27808</strain>
    </source>
</reference>
<evidence type="ECO:0000313" key="2">
    <source>
        <dbReference type="Proteomes" id="UP000182598"/>
    </source>
</evidence>
<proteinExistence type="predicted"/>
<gene>
    <name evidence="1" type="ORF">Ga0061064_1966</name>
</gene>
<protein>
    <recommendedName>
        <fullName evidence="3">Phage P1-related protein</fullName>
    </recommendedName>
</protein>
<dbReference type="AlphaFoldDB" id="A0A0K6HAE2"/>
<sequence>MVVTPDWLPELEYLEDYNGDWPKYLAAIYEIFCNDFVHSSPTFQGRRLALKRHPVVHGKEATFWHLTSSGDSEADREPDFRRCERIRWPRPVIENDTDPNLKIWSEKRKGEDRIHIWFEAEGYLVVLAKRRDYILPWTAFYVEHKHQRTKFTKRWKKNS</sequence>
<evidence type="ECO:0008006" key="3">
    <source>
        <dbReference type="Google" id="ProtNLM"/>
    </source>
</evidence>
<dbReference type="RefSeq" id="WP_055439616.1">
    <property type="nucleotide sequence ID" value="NZ_CYHB01000007.1"/>
</dbReference>